<keyword evidence="1" id="KW-0812">Transmembrane</keyword>
<evidence type="ECO:0000313" key="2">
    <source>
        <dbReference type="EMBL" id="HGW60412.1"/>
    </source>
</evidence>
<comment type="caution">
    <text evidence="2">The sequence shown here is derived from an EMBL/GenBank/DDBJ whole genome shotgun (WGS) entry which is preliminary data.</text>
</comment>
<feature type="transmembrane region" description="Helical" evidence="1">
    <location>
        <begin position="50"/>
        <end position="77"/>
    </location>
</feature>
<evidence type="ECO:0000256" key="1">
    <source>
        <dbReference type="SAM" id="Phobius"/>
    </source>
</evidence>
<dbReference type="EMBL" id="DTHV01000099">
    <property type="protein sequence ID" value="HGW60412.1"/>
    <property type="molecule type" value="Genomic_DNA"/>
</dbReference>
<feature type="transmembrane region" description="Helical" evidence="1">
    <location>
        <begin position="89"/>
        <end position="112"/>
    </location>
</feature>
<evidence type="ECO:0008006" key="3">
    <source>
        <dbReference type="Google" id="ProtNLM"/>
    </source>
</evidence>
<keyword evidence="1" id="KW-1133">Transmembrane helix</keyword>
<name>A0A7C4TVQ4_9BACT</name>
<protein>
    <recommendedName>
        <fullName evidence="3">DUF202 domain-containing protein</fullName>
    </recommendedName>
</protein>
<reference evidence="2" key="1">
    <citation type="journal article" date="2020" name="mSystems">
        <title>Genome- and Community-Level Interaction Insights into Carbon Utilization and Element Cycling Functions of Hydrothermarchaeota in Hydrothermal Sediment.</title>
        <authorList>
            <person name="Zhou Z."/>
            <person name="Liu Y."/>
            <person name="Xu W."/>
            <person name="Pan J."/>
            <person name="Luo Z.H."/>
            <person name="Li M."/>
        </authorList>
    </citation>
    <scope>NUCLEOTIDE SEQUENCE [LARGE SCALE GENOMIC DNA]</scope>
    <source>
        <strain evidence="2">SpSt-794</strain>
    </source>
</reference>
<organism evidence="2">
    <name type="scientific">Caldisericum exile</name>
    <dbReference type="NCBI Taxonomy" id="693075"/>
    <lineage>
        <taxon>Bacteria</taxon>
        <taxon>Pseudomonadati</taxon>
        <taxon>Caldisericota/Cryosericota group</taxon>
        <taxon>Caldisericota</taxon>
        <taxon>Caldisericia</taxon>
        <taxon>Caldisericales</taxon>
        <taxon>Caldisericaceae</taxon>
        <taxon>Caldisericum</taxon>
    </lineage>
</organism>
<feature type="transmembrane region" description="Helical" evidence="1">
    <location>
        <begin position="26"/>
        <end position="44"/>
    </location>
</feature>
<proteinExistence type="predicted"/>
<accession>A0A7C4TVQ4</accession>
<gene>
    <name evidence="2" type="ORF">ENV82_03150</name>
</gene>
<dbReference type="AlphaFoldDB" id="A0A7C4TVQ4"/>
<sequence length="115" mass="12769">MAKKWRNLSTEEIYERLTILDGKCSALLELSAIILTIGTIPITSGKFSGLPFVLSLIITVTFLLVSILSLTVIWVEWEPTIKTLNWRTIAYRISVILSGAGLFLIAILIFAVSLM</sequence>
<keyword evidence="1" id="KW-0472">Membrane</keyword>